<organism evidence="3 4">
    <name type="scientific">endosymbiont of Ridgeia piscesae</name>
    <dbReference type="NCBI Taxonomy" id="54398"/>
    <lineage>
        <taxon>Bacteria</taxon>
        <taxon>Pseudomonadati</taxon>
        <taxon>Pseudomonadota</taxon>
        <taxon>Gammaproteobacteria</taxon>
        <taxon>sulfur-oxidizing symbionts</taxon>
    </lineage>
</organism>
<dbReference type="Proteomes" id="UP000051276">
    <property type="component" value="Unassembled WGS sequence"/>
</dbReference>
<dbReference type="EMBL" id="LDXT01000080">
    <property type="protein sequence ID" value="KRT55385.1"/>
    <property type="molecule type" value="Genomic_DNA"/>
</dbReference>
<dbReference type="STRING" id="54398.Ga0074115_11742"/>
<evidence type="ECO:0000313" key="3">
    <source>
        <dbReference type="EMBL" id="KRT59781.1"/>
    </source>
</evidence>
<protein>
    <submittedName>
        <fullName evidence="2">Prepilin-type N-terminal cleavage/methylation domain</fullName>
    </submittedName>
    <submittedName>
        <fullName evidence="3">Type IV pilus assembly protein PilE</fullName>
    </submittedName>
</protein>
<dbReference type="Pfam" id="PF07963">
    <property type="entry name" value="N_methyl"/>
    <property type="match status" value="1"/>
</dbReference>
<name>A0A0T5ZBB1_9GAMM</name>
<dbReference type="Gene3D" id="3.30.700.10">
    <property type="entry name" value="Glycoprotein, Type 4 Pilin"/>
    <property type="match status" value="1"/>
</dbReference>
<keyword evidence="5" id="KW-1185">Reference proteome</keyword>
<keyword evidence="1" id="KW-0472">Membrane</keyword>
<keyword evidence="1" id="KW-1133">Transmembrane helix</keyword>
<sequence length="159" mass="17329">MMRFDRANQGFTLIELMITIAVLVILVGIGYPLYSEQLQKARRVDARSGLMRLAMAEERFYALNGSYASQVALGNEFTKIMSELDYDNDVDGNPDYYSFSITLDPDGDAATPDYSITATRVGAQAGDSGDTDCDTFTITETGAKSATNSAGDDNTARCW</sequence>
<evidence type="ECO:0000313" key="5">
    <source>
        <dbReference type="Proteomes" id="UP000051634"/>
    </source>
</evidence>
<dbReference type="SUPFAM" id="SSF54523">
    <property type="entry name" value="Pili subunits"/>
    <property type="match status" value="1"/>
</dbReference>
<comment type="caution">
    <text evidence="3">The sequence shown here is derived from an EMBL/GenBank/DDBJ whole genome shotgun (WGS) entry which is preliminary data.</text>
</comment>
<dbReference type="InterPro" id="IPR045584">
    <property type="entry name" value="Pilin-like"/>
</dbReference>
<evidence type="ECO:0000256" key="1">
    <source>
        <dbReference type="SAM" id="Phobius"/>
    </source>
</evidence>
<dbReference type="NCBIfam" id="TIGR02532">
    <property type="entry name" value="IV_pilin_GFxxxE"/>
    <property type="match status" value="1"/>
</dbReference>
<dbReference type="Proteomes" id="UP000051634">
    <property type="component" value="Unassembled WGS sequence"/>
</dbReference>
<dbReference type="OrthoDB" id="5296638at2"/>
<evidence type="ECO:0000313" key="4">
    <source>
        <dbReference type="Proteomes" id="UP000051276"/>
    </source>
</evidence>
<dbReference type="AlphaFoldDB" id="A0A0T5ZBB1"/>
<gene>
    <name evidence="2" type="ORF">Ga0074115_11742</name>
    <name evidence="3" type="ORF">Ga0076813_159922</name>
</gene>
<evidence type="ECO:0000313" key="2">
    <source>
        <dbReference type="EMBL" id="KRT55385.1"/>
    </source>
</evidence>
<accession>A0A0T5ZBB1</accession>
<feature type="transmembrane region" description="Helical" evidence="1">
    <location>
        <begin position="12"/>
        <end position="34"/>
    </location>
</feature>
<proteinExistence type="predicted"/>
<dbReference type="RefSeq" id="WP_005959745.1">
    <property type="nucleotide sequence ID" value="NZ_KQ556880.1"/>
</dbReference>
<dbReference type="GO" id="GO:0043683">
    <property type="term" value="P:type IV pilus assembly"/>
    <property type="evidence" value="ECO:0007669"/>
    <property type="project" value="InterPro"/>
</dbReference>
<dbReference type="InterPro" id="IPR031982">
    <property type="entry name" value="PilE-like"/>
</dbReference>
<keyword evidence="1" id="KW-0812">Transmembrane</keyword>
<dbReference type="InterPro" id="IPR012902">
    <property type="entry name" value="N_methyl_site"/>
</dbReference>
<dbReference type="PROSITE" id="PS00409">
    <property type="entry name" value="PROKAR_NTER_METHYL"/>
    <property type="match status" value="1"/>
</dbReference>
<dbReference type="EMBL" id="LMXI01000095">
    <property type="protein sequence ID" value="KRT59781.1"/>
    <property type="molecule type" value="Genomic_DNA"/>
</dbReference>
<dbReference type="Pfam" id="PF16732">
    <property type="entry name" value="ComP_DUS"/>
    <property type="match status" value="1"/>
</dbReference>
<reference evidence="4 5" key="1">
    <citation type="submission" date="2015-11" db="EMBL/GenBank/DDBJ databases">
        <title>The genome of Candidatus Endoriftia persephone in Ridgeia piscesae and population structure of the North Eastern Pacific vestimentiferan symbionts.</title>
        <authorList>
            <person name="Perez M."/>
            <person name="Juniper K.S."/>
        </authorList>
    </citation>
    <scope>NUCLEOTIDE SEQUENCE [LARGE SCALE GENOMIC DNA]</scope>
    <source>
        <strain evidence="3">Ind10</strain>
        <strain evidence="2">Ind11</strain>
    </source>
</reference>